<protein>
    <recommendedName>
        <fullName evidence="3 13">Membrane protein insertase YidC</fullName>
    </recommendedName>
    <alternativeName>
        <fullName evidence="12 13">Foldase YidC</fullName>
    </alternativeName>
    <alternativeName>
        <fullName evidence="11 13">Membrane integrase YidC</fullName>
    </alternativeName>
    <alternativeName>
        <fullName evidence="13">Membrane protein YidC</fullName>
    </alternativeName>
</protein>
<feature type="compositionally biased region" description="Basic and acidic residues" evidence="14">
    <location>
        <begin position="578"/>
        <end position="610"/>
    </location>
</feature>
<dbReference type="AlphaFoldDB" id="A0A1T5ADA4"/>
<keyword evidence="9 13" id="KW-0472">Membrane</keyword>
<reference evidence="18" key="1">
    <citation type="submission" date="2017-02" db="EMBL/GenBank/DDBJ databases">
        <authorList>
            <person name="Varghese N."/>
            <person name="Submissions S."/>
        </authorList>
    </citation>
    <scope>NUCLEOTIDE SEQUENCE [LARGE SCALE GENOMIC DNA]</scope>
    <source>
        <strain evidence="18">DSM 22385</strain>
    </source>
</reference>
<feature type="transmembrane region" description="Helical" evidence="13">
    <location>
        <begin position="494"/>
        <end position="513"/>
    </location>
</feature>
<comment type="similarity">
    <text evidence="2 13">Belongs to the OXA1/ALB3/YidC family. Type 1 subfamily.</text>
</comment>
<dbReference type="NCBIfam" id="TIGR03593">
    <property type="entry name" value="yidC_nterm"/>
    <property type="match status" value="1"/>
</dbReference>
<dbReference type="InterPro" id="IPR028053">
    <property type="entry name" value="Membr_insert_YidC_N"/>
</dbReference>
<evidence type="ECO:0000256" key="11">
    <source>
        <dbReference type="ARBA" id="ARBA00033245"/>
    </source>
</evidence>
<evidence type="ECO:0000256" key="14">
    <source>
        <dbReference type="SAM" id="MobiDB-lite"/>
    </source>
</evidence>
<evidence type="ECO:0000256" key="12">
    <source>
        <dbReference type="ARBA" id="ARBA00033342"/>
    </source>
</evidence>
<comment type="subunit">
    <text evidence="13">Interacts with the Sec translocase complex via SecD. Specifically interacts with transmembrane segments of nascent integral membrane proteins during membrane integration.</text>
</comment>
<dbReference type="PRINTS" id="PR00701">
    <property type="entry name" value="60KDINNERMP"/>
</dbReference>
<dbReference type="InterPro" id="IPR038221">
    <property type="entry name" value="YidC_periplasmic_sf"/>
</dbReference>
<sequence>MDRNTFTGLFLILIILVGSTYLMQPSDEDIKREKARNTKDSLARVQQPIKSPAADTLRVPAASPKIDSTAILAGPFGSANSGSASPVILENEKLKVEISPKGGRISSVHLKGFQTYTKQPLKMFEGDGNRFGLIFGAAGKNISTNDLYFTPSGTKLTVAKSDSGSLTMRLTYEAGKYIDYIYSLKGDSYNVGLTIATKGMQDVVAPTQQHLTLNWETILKLKEKDLKSEQQYSTAYYNQGDAGVDHLEKLESEKKELNEGKIKWISFKQHFFSNVLIAKNSFDKGELSVNTSPDSNIVKSFAANMQIPFGRQETTSFPMEFYFGPNKLSTLEAQGFNIDKQIDMGYWPLKYINRWIVLPVFNFLEGFGWGYGLIILVLTILLKTVLLPLTYKSYLSMAKMRVLKPEMDEIKAKVGDDNPTLLQQEYLKLYKKAGVNPLGGCLPMLLQLPIIMAFFFFFPNLFELRQQTFLWMEDLSTFDAFFQLGFTLPFLGNHISLMCILMTVSTLIYTYFNNQVSGATGQMKYIGYITPIIFFGVLNSYPSGLNYYYFLANMLTFAQQYIIRMFVNDDKIHAQIQENKKKPATEKKKSGFQQRMEDYMRQQQQAKKDITPAVKGKKK</sequence>
<dbReference type="EMBL" id="FUYR01000001">
    <property type="protein sequence ID" value="SKB32885.1"/>
    <property type="molecule type" value="Genomic_DNA"/>
</dbReference>
<evidence type="ECO:0000256" key="9">
    <source>
        <dbReference type="ARBA" id="ARBA00023136"/>
    </source>
</evidence>
<evidence type="ECO:0000256" key="5">
    <source>
        <dbReference type="ARBA" id="ARBA00022475"/>
    </source>
</evidence>
<dbReference type="NCBIfam" id="TIGR03592">
    <property type="entry name" value="yidC_oxa1_cterm"/>
    <property type="match status" value="1"/>
</dbReference>
<keyword evidence="18" id="KW-1185">Reference proteome</keyword>
<evidence type="ECO:0000256" key="13">
    <source>
        <dbReference type="HAMAP-Rule" id="MF_01810"/>
    </source>
</evidence>
<evidence type="ECO:0000313" key="18">
    <source>
        <dbReference type="Proteomes" id="UP000189981"/>
    </source>
</evidence>
<feature type="transmembrane region" description="Helical" evidence="13">
    <location>
        <begin position="369"/>
        <end position="391"/>
    </location>
</feature>
<dbReference type="GO" id="GO:0015031">
    <property type="term" value="P:protein transport"/>
    <property type="evidence" value="ECO:0007669"/>
    <property type="project" value="UniProtKB-KW"/>
</dbReference>
<evidence type="ECO:0000256" key="4">
    <source>
        <dbReference type="ARBA" id="ARBA00022448"/>
    </source>
</evidence>
<keyword evidence="6 13" id="KW-0812">Transmembrane</keyword>
<gene>
    <name evidence="13" type="primary">yidC</name>
    <name evidence="17" type="ORF">SAMN05661099_0590</name>
</gene>
<keyword evidence="4 13" id="KW-0813">Transport</keyword>
<dbReference type="InterPro" id="IPR028055">
    <property type="entry name" value="YidC/Oxa/ALB_C"/>
</dbReference>
<dbReference type="CDD" id="cd19961">
    <property type="entry name" value="EcYidC-like_peri"/>
    <property type="match status" value="1"/>
</dbReference>
<dbReference type="Gene3D" id="2.70.98.90">
    <property type="match status" value="1"/>
</dbReference>
<evidence type="ECO:0000256" key="1">
    <source>
        <dbReference type="ARBA" id="ARBA00004429"/>
    </source>
</evidence>
<comment type="function">
    <text evidence="13">Required for the insertion and/or proper folding and/or complex formation of integral membrane proteins into the membrane. Involved in integration of membrane proteins that insert both dependently and independently of the Sec translocase complex, as well as at least some lipoproteins. Aids folding of multispanning membrane proteins.</text>
</comment>
<feature type="domain" description="Membrane insertase YidC/Oxa/ALB C-terminal" evidence="15">
    <location>
        <begin position="371"/>
        <end position="564"/>
    </location>
</feature>
<feature type="transmembrane region" description="Helical" evidence="13">
    <location>
        <begin position="525"/>
        <end position="541"/>
    </location>
</feature>
<evidence type="ECO:0000256" key="2">
    <source>
        <dbReference type="ARBA" id="ARBA00010527"/>
    </source>
</evidence>
<evidence type="ECO:0000259" key="16">
    <source>
        <dbReference type="Pfam" id="PF14849"/>
    </source>
</evidence>
<keyword evidence="7 13" id="KW-0653">Protein transport</keyword>
<feature type="transmembrane region" description="Helical" evidence="13">
    <location>
        <begin position="438"/>
        <end position="462"/>
    </location>
</feature>
<dbReference type="InterPro" id="IPR019998">
    <property type="entry name" value="Membr_insert_YidC"/>
</dbReference>
<keyword evidence="8 13" id="KW-1133">Transmembrane helix</keyword>
<dbReference type="Pfam" id="PF02096">
    <property type="entry name" value="60KD_IMP"/>
    <property type="match status" value="1"/>
</dbReference>
<keyword evidence="10 13" id="KW-0143">Chaperone</keyword>
<evidence type="ECO:0000256" key="10">
    <source>
        <dbReference type="ARBA" id="ARBA00023186"/>
    </source>
</evidence>
<feature type="region of interest" description="Disordered" evidence="14">
    <location>
        <begin position="578"/>
        <end position="619"/>
    </location>
</feature>
<comment type="subcellular location">
    <subcellularLocation>
        <location evidence="1">Cell inner membrane</location>
        <topology evidence="1">Multi-pass membrane protein</topology>
    </subcellularLocation>
    <subcellularLocation>
        <location evidence="13">Cell membrane</location>
        <topology evidence="13">Multi-pass membrane protein</topology>
    </subcellularLocation>
</comment>
<dbReference type="RefSeq" id="WP_079701155.1">
    <property type="nucleotide sequence ID" value="NZ_FUYR01000001.1"/>
</dbReference>
<dbReference type="PANTHER" id="PTHR12428:SF65">
    <property type="entry name" value="CYTOCHROME C OXIDASE ASSEMBLY PROTEIN COX18, MITOCHONDRIAL"/>
    <property type="match status" value="1"/>
</dbReference>
<evidence type="ECO:0000313" key="17">
    <source>
        <dbReference type="EMBL" id="SKB32885.1"/>
    </source>
</evidence>
<evidence type="ECO:0000256" key="6">
    <source>
        <dbReference type="ARBA" id="ARBA00022692"/>
    </source>
</evidence>
<dbReference type="InterPro" id="IPR047196">
    <property type="entry name" value="YidC_ALB_C"/>
</dbReference>
<evidence type="ECO:0000256" key="7">
    <source>
        <dbReference type="ARBA" id="ARBA00022927"/>
    </source>
</evidence>
<proteinExistence type="inferred from homology"/>
<evidence type="ECO:0000256" key="3">
    <source>
        <dbReference type="ARBA" id="ARBA00015325"/>
    </source>
</evidence>
<dbReference type="HAMAP" id="MF_01810">
    <property type="entry name" value="YidC_type1"/>
    <property type="match status" value="1"/>
</dbReference>
<dbReference type="PANTHER" id="PTHR12428">
    <property type="entry name" value="OXA1"/>
    <property type="match status" value="1"/>
</dbReference>
<evidence type="ECO:0000259" key="15">
    <source>
        <dbReference type="Pfam" id="PF02096"/>
    </source>
</evidence>
<dbReference type="STRING" id="572036.SAMN05661099_0590"/>
<dbReference type="GO" id="GO:0051205">
    <property type="term" value="P:protein insertion into membrane"/>
    <property type="evidence" value="ECO:0007669"/>
    <property type="project" value="TreeGrafter"/>
</dbReference>
<dbReference type="OrthoDB" id="9780552at2"/>
<dbReference type="InterPro" id="IPR001708">
    <property type="entry name" value="YidC/ALB3/OXA1/COX18"/>
</dbReference>
<keyword evidence="5 13" id="KW-1003">Cell membrane</keyword>
<evidence type="ECO:0000256" key="8">
    <source>
        <dbReference type="ARBA" id="ARBA00022989"/>
    </source>
</evidence>
<feature type="domain" description="Membrane insertase YidC N-terminal" evidence="16">
    <location>
        <begin position="89"/>
        <end position="356"/>
    </location>
</feature>
<dbReference type="Proteomes" id="UP000189981">
    <property type="component" value="Unassembled WGS sequence"/>
</dbReference>
<name>A0A1T5ADA4_9SPHI</name>
<dbReference type="CDD" id="cd20070">
    <property type="entry name" value="5TM_YidC_Alb3"/>
    <property type="match status" value="1"/>
</dbReference>
<dbReference type="NCBIfam" id="NF002356">
    <property type="entry name" value="PRK01318.2-3"/>
    <property type="match status" value="1"/>
</dbReference>
<dbReference type="GO" id="GO:0032977">
    <property type="term" value="F:membrane insertase activity"/>
    <property type="evidence" value="ECO:0007669"/>
    <property type="project" value="InterPro"/>
</dbReference>
<organism evidence="17 18">
    <name type="scientific">Daejeonella lutea</name>
    <dbReference type="NCBI Taxonomy" id="572036"/>
    <lineage>
        <taxon>Bacteria</taxon>
        <taxon>Pseudomonadati</taxon>
        <taxon>Bacteroidota</taxon>
        <taxon>Sphingobacteriia</taxon>
        <taxon>Sphingobacteriales</taxon>
        <taxon>Sphingobacteriaceae</taxon>
        <taxon>Daejeonella</taxon>
    </lineage>
</organism>
<accession>A0A1T5ADA4</accession>
<dbReference type="Pfam" id="PF14849">
    <property type="entry name" value="YidC_periplas"/>
    <property type="match status" value="1"/>
</dbReference>
<dbReference type="GO" id="GO:0005886">
    <property type="term" value="C:plasma membrane"/>
    <property type="evidence" value="ECO:0007669"/>
    <property type="project" value="UniProtKB-SubCell"/>
</dbReference>